<dbReference type="OrthoDB" id="1363156at2"/>
<gene>
    <name evidence="1" type="ORF">DI487_10130</name>
</gene>
<accession>A0A2U8QVR8</accession>
<reference evidence="1 2" key="1">
    <citation type="submission" date="2018-05" db="EMBL/GenBank/DDBJ databases">
        <title>Flavobacterium sp. MEBiC07310.</title>
        <authorList>
            <person name="Baek K."/>
        </authorList>
    </citation>
    <scope>NUCLEOTIDE SEQUENCE [LARGE SCALE GENOMIC DNA]</scope>
    <source>
        <strain evidence="1 2">MEBiC07310</strain>
    </source>
</reference>
<dbReference type="Proteomes" id="UP000245429">
    <property type="component" value="Chromosome"/>
</dbReference>
<sequence length="138" mass="16186">MIKKLLLPIIIFNLLSCKDTDTPPPPSPQSFYLELDTITPEDRKEITEKEKKTYHVDKKYRYEYRTGISGHYEYNYDIIGYDKDSNKVRGNINIRGKYGAGMVEDKDGHEKDLYVHWVENEKLAGKDIDGNEYEFVVE</sequence>
<dbReference type="EMBL" id="CP029463">
    <property type="protein sequence ID" value="AWM14169.1"/>
    <property type="molecule type" value="Genomic_DNA"/>
</dbReference>
<proteinExistence type="predicted"/>
<name>A0A2U8QVR8_9FLAO</name>
<keyword evidence="2" id="KW-1185">Reference proteome</keyword>
<organism evidence="1 2">
    <name type="scientific">Flavobacterium sediminis</name>
    <dbReference type="NCBI Taxonomy" id="2201181"/>
    <lineage>
        <taxon>Bacteria</taxon>
        <taxon>Pseudomonadati</taxon>
        <taxon>Bacteroidota</taxon>
        <taxon>Flavobacteriia</taxon>
        <taxon>Flavobacteriales</taxon>
        <taxon>Flavobacteriaceae</taxon>
        <taxon>Flavobacterium</taxon>
    </lineage>
</organism>
<dbReference type="KEGG" id="fse:DI487_10130"/>
<dbReference type="AlphaFoldDB" id="A0A2U8QVR8"/>
<evidence type="ECO:0000313" key="2">
    <source>
        <dbReference type="Proteomes" id="UP000245429"/>
    </source>
</evidence>
<protein>
    <submittedName>
        <fullName evidence="1">Uncharacterized protein</fullName>
    </submittedName>
</protein>
<dbReference type="RefSeq" id="WP_109569535.1">
    <property type="nucleotide sequence ID" value="NZ_CP029463.1"/>
</dbReference>
<evidence type="ECO:0000313" key="1">
    <source>
        <dbReference type="EMBL" id="AWM14169.1"/>
    </source>
</evidence>